<keyword evidence="4" id="KW-1185">Reference proteome</keyword>
<dbReference type="HOGENOM" id="CLU_500066_0_0_1"/>
<keyword evidence="1" id="KW-1133">Transmembrane helix</keyword>
<accession>A0A0D3I192</accession>
<dbReference type="Gene3D" id="2.130.10.30">
    <property type="entry name" value="Regulator of chromosome condensation 1/beta-lactamase-inhibitor protein II"/>
    <property type="match status" value="2"/>
</dbReference>
<dbReference type="Proteomes" id="UP000013827">
    <property type="component" value="Unassembled WGS sequence"/>
</dbReference>
<sequence>MSGLVLILLAIACGASTAASGKGARGAASSATVCLAVATVCLTGVAAASVGFFASAFSWLAMVPPKVAAAVATLVVVGKADGSVTAWGYSSFGGSGAPTDTGYTALYSTCCAFAAVKADGSVTAWGDSSSGGSGAPTDTGYTALYSTGNAFAALKADGSVTAWGYSSFGGSGAPTDTGYTAIYSTERAFAAVKADGAVTAWGYSSSGGSGAPTDTGYTALYSTCCAFAAVKADGSVTAWGSSSSGGSGAPTDTGYTAIYSTWRAFAAVKADGSVTAWGSSSYGGSGAPTDTGYTAIYSNSGGGGAFAAVKADGSVTAWGSFSNGGRGAPTNTGKPPLYSRGDAFAAFKGERFKVLDEVDQLRDTDKDPDVSQLFYKLLRTRNGTPYYWMRTHLPDVIVPVLNTVVLPRLRTSFEILARANGTPTEELDRAWEEVQLSVAKGGSNIGGHADVVDACFVAAFLAVWPSLRDRPAYRGHALAAGGAPPLVQPPLLVHFNKYYNSLRDRCIKLCPPDRPSKILLVQVGTLSVDQKKNSQSSTLTPEFAA</sequence>
<dbReference type="AlphaFoldDB" id="A0A0D3I192"/>
<dbReference type="InterPro" id="IPR009091">
    <property type="entry name" value="RCC1/BLIP-II"/>
</dbReference>
<evidence type="ECO:0000313" key="4">
    <source>
        <dbReference type="Proteomes" id="UP000013827"/>
    </source>
</evidence>
<keyword evidence="1" id="KW-0472">Membrane</keyword>
<evidence type="ECO:0000256" key="2">
    <source>
        <dbReference type="SAM" id="SignalP"/>
    </source>
</evidence>
<feature type="signal peptide" evidence="2">
    <location>
        <begin position="1"/>
        <end position="18"/>
    </location>
</feature>
<keyword evidence="1" id="KW-0812">Transmembrane</keyword>
<reference evidence="3" key="2">
    <citation type="submission" date="2024-10" db="UniProtKB">
        <authorList>
            <consortium name="EnsemblProtists"/>
        </authorList>
    </citation>
    <scope>IDENTIFICATION</scope>
</reference>
<evidence type="ECO:0000313" key="3">
    <source>
        <dbReference type="EnsemblProtists" id="EOD05027"/>
    </source>
</evidence>
<proteinExistence type="predicted"/>
<dbReference type="GeneID" id="17251104"/>
<dbReference type="KEGG" id="ehx:EMIHUDRAFT_107477"/>
<reference evidence="4" key="1">
    <citation type="journal article" date="2013" name="Nature">
        <title>Pan genome of the phytoplankton Emiliania underpins its global distribution.</title>
        <authorList>
            <person name="Read B.A."/>
            <person name="Kegel J."/>
            <person name="Klute M.J."/>
            <person name="Kuo A."/>
            <person name="Lefebvre S.C."/>
            <person name="Maumus F."/>
            <person name="Mayer C."/>
            <person name="Miller J."/>
            <person name="Monier A."/>
            <person name="Salamov A."/>
            <person name="Young J."/>
            <person name="Aguilar M."/>
            <person name="Claverie J.M."/>
            <person name="Frickenhaus S."/>
            <person name="Gonzalez K."/>
            <person name="Herman E.K."/>
            <person name="Lin Y.C."/>
            <person name="Napier J."/>
            <person name="Ogata H."/>
            <person name="Sarno A.F."/>
            <person name="Shmutz J."/>
            <person name="Schroeder D."/>
            <person name="de Vargas C."/>
            <person name="Verret F."/>
            <person name="von Dassow P."/>
            <person name="Valentin K."/>
            <person name="Van de Peer Y."/>
            <person name="Wheeler G."/>
            <person name="Dacks J.B."/>
            <person name="Delwiche C.F."/>
            <person name="Dyhrman S.T."/>
            <person name="Glockner G."/>
            <person name="John U."/>
            <person name="Richards T."/>
            <person name="Worden A.Z."/>
            <person name="Zhang X."/>
            <person name="Grigoriev I.V."/>
            <person name="Allen A.E."/>
            <person name="Bidle K."/>
            <person name="Borodovsky M."/>
            <person name="Bowler C."/>
            <person name="Brownlee C."/>
            <person name="Cock J.M."/>
            <person name="Elias M."/>
            <person name="Gladyshev V.N."/>
            <person name="Groth M."/>
            <person name="Guda C."/>
            <person name="Hadaegh A."/>
            <person name="Iglesias-Rodriguez M.D."/>
            <person name="Jenkins J."/>
            <person name="Jones B.M."/>
            <person name="Lawson T."/>
            <person name="Leese F."/>
            <person name="Lindquist E."/>
            <person name="Lobanov A."/>
            <person name="Lomsadze A."/>
            <person name="Malik S.B."/>
            <person name="Marsh M.E."/>
            <person name="Mackinder L."/>
            <person name="Mock T."/>
            <person name="Mueller-Roeber B."/>
            <person name="Pagarete A."/>
            <person name="Parker M."/>
            <person name="Probert I."/>
            <person name="Quesneville H."/>
            <person name="Raines C."/>
            <person name="Rensing S.A."/>
            <person name="Riano-Pachon D.M."/>
            <person name="Richier S."/>
            <person name="Rokitta S."/>
            <person name="Shiraiwa Y."/>
            <person name="Soanes D.M."/>
            <person name="van der Giezen M."/>
            <person name="Wahlund T.M."/>
            <person name="Williams B."/>
            <person name="Wilson W."/>
            <person name="Wolfe G."/>
            <person name="Wurch L.L."/>
        </authorList>
    </citation>
    <scope>NUCLEOTIDE SEQUENCE</scope>
</reference>
<evidence type="ECO:0000256" key="1">
    <source>
        <dbReference type="SAM" id="Phobius"/>
    </source>
</evidence>
<dbReference type="SUPFAM" id="SSF50985">
    <property type="entry name" value="RCC1/BLIP-II"/>
    <property type="match status" value="1"/>
</dbReference>
<dbReference type="EnsemblProtists" id="EOD05027">
    <property type="protein sequence ID" value="EOD05027"/>
    <property type="gene ID" value="EMIHUDRAFT_107477"/>
</dbReference>
<dbReference type="eggNOG" id="ENOG502SBVD">
    <property type="taxonomic scope" value="Eukaryota"/>
</dbReference>
<feature type="chain" id="PRO_5044239379" evidence="2">
    <location>
        <begin position="19"/>
        <end position="545"/>
    </location>
</feature>
<name>A0A0D3I192_EMIH1</name>
<dbReference type="STRING" id="2903.R1B774"/>
<feature type="transmembrane region" description="Helical" evidence="1">
    <location>
        <begin position="28"/>
        <end position="54"/>
    </location>
</feature>
<protein>
    <submittedName>
        <fullName evidence="3">Uncharacterized protein</fullName>
    </submittedName>
</protein>
<dbReference type="OMA" id="EWGDTGQ"/>
<dbReference type="PaxDb" id="2903-EOD05027"/>
<dbReference type="RefSeq" id="XP_005757456.1">
    <property type="nucleotide sequence ID" value="XM_005757399.1"/>
</dbReference>
<organism evidence="3 4">
    <name type="scientific">Emiliania huxleyi (strain CCMP1516)</name>
    <dbReference type="NCBI Taxonomy" id="280463"/>
    <lineage>
        <taxon>Eukaryota</taxon>
        <taxon>Haptista</taxon>
        <taxon>Haptophyta</taxon>
        <taxon>Prymnesiophyceae</taxon>
        <taxon>Isochrysidales</taxon>
        <taxon>Noelaerhabdaceae</taxon>
        <taxon>Emiliania</taxon>
    </lineage>
</organism>
<keyword evidence="2" id="KW-0732">Signal</keyword>